<keyword evidence="2" id="KW-1185">Reference proteome</keyword>
<protein>
    <submittedName>
        <fullName evidence="1">Pullulanase 1, chloroplastic</fullName>
    </submittedName>
</protein>
<proteinExistence type="predicted"/>
<dbReference type="Proteomes" id="UP000236333">
    <property type="component" value="Unassembled WGS sequence"/>
</dbReference>
<organism evidence="1 2">
    <name type="scientific">Tetrabaena socialis</name>
    <dbReference type="NCBI Taxonomy" id="47790"/>
    <lineage>
        <taxon>Eukaryota</taxon>
        <taxon>Viridiplantae</taxon>
        <taxon>Chlorophyta</taxon>
        <taxon>core chlorophytes</taxon>
        <taxon>Chlorophyceae</taxon>
        <taxon>CS clade</taxon>
        <taxon>Chlamydomonadales</taxon>
        <taxon>Tetrabaenaceae</taxon>
        <taxon>Tetrabaena</taxon>
    </lineage>
</organism>
<reference evidence="1 2" key="1">
    <citation type="journal article" date="2017" name="Mol. Biol. Evol.">
        <title>The 4-celled Tetrabaena socialis nuclear genome reveals the essential components for genetic control of cell number at the origin of multicellularity in the volvocine lineage.</title>
        <authorList>
            <person name="Featherston J."/>
            <person name="Arakaki Y."/>
            <person name="Hanschen E.R."/>
            <person name="Ferris P.J."/>
            <person name="Michod R.E."/>
            <person name="Olson B.J.S.C."/>
            <person name="Nozaki H."/>
            <person name="Durand P.M."/>
        </authorList>
    </citation>
    <scope>NUCLEOTIDE SEQUENCE [LARGE SCALE GENOMIC DNA]</scope>
    <source>
        <strain evidence="1 2">NIES-571</strain>
    </source>
</reference>
<dbReference type="Gene3D" id="3.20.20.80">
    <property type="entry name" value="Glycosidases"/>
    <property type="match status" value="1"/>
</dbReference>
<gene>
    <name evidence="1" type="ORF">TSOC_002762</name>
</gene>
<dbReference type="SUPFAM" id="SSF51445">
    <property type="entry name" value="(Trans)glycosidases"/>
    <property type="match status" value="1"/>
</dbReference>
<evidence type="ECO:0000313" key="1">
    <source>
        <dbReference type="EMBL" id="PNH10492.1"/>
    </source>
</evidence>
<sequence>MSRGRSGSWSLPRPAAWLWGYYTYRVTTYCPWTARFEGLVTGLALAPNPEAVGAGQPASLEAQRAELLVLSDWVRSALAGNLRKYPLHLCDGSTRTGEQAQAHGLPLAYGGLPCEHVPFIGCHDNKTVFDQVVEKAAATETAEERMRMCVLCLALVALSQGVPFVHAGDDLLRSKSLDRDSYNSGAAVGRRLGWAVAVVTSSRAAVGMAVGRAGAMVGDS</sequence>
<name>A0A2J8AD97_9CHLO</name>
<dbReference type="PANTHER" id="PTHR43002">
    <property type="entry name" value="GLYCOGEN DEBRANCHING ENZYME"/>
    <property type="match status" value="1"/>
</dbReference>
<evidence type="ECO:0000313" key="2">
    <source>
        <dbReference type="Proteomes" id="UP000236333"/>
    </source>
</evidence>
<dbReference type="InterPro" id="IPR017853">
    <property type="entry name" value="GH"/>
</dbReference>
<dbReference type="OrthoDB" id="545478at2759"/>
<dbReference type="EMBL" id="PGGS01000054">
    <property type="protein sequence ID" value="PNH10492.1"/>
    <property type="molecule type" value="Genomic_DNA"/>
</dbReference>
<dbReference type="AlphaFoldDB" id="A0A2J8AD97"/>
<accession>A0A2J8AD97</accession>
<comment type="caution">
    <text evidence="1">The sequence shown here is derived from an EMBL/GenBank/DDBJ whole genome shotgun (WGS) entry which is preliminary data.</text>
</comment>